<evidence type="ECO:0000256" key="1">
    <source>
        <dbReference type="ARBA" id="ARBA00039547"/>
    </source>
</evidence>
<dbReference type="PROSITE" id="PS50057">
    <property type="entry name" value="FERM_3"/>
    <property type="match status" value="1"/>
</dbReference>
<dbReference type="InterPro" id="IPR014352">
    <property type="entry name" value="FERM/acyl-CoA-bd_prot_sf"/>
</dbReference>
<evidence type="ECO:0000313" key="5">
    <source>
        <dbReference type="Proteomes" id="UP000271098"/>
    </source>
</evidence>
<reference evidence="4 5" key="2">
    <citation type="submission" date="2018-11" db="EMBL/GenBank/DDBJ databases">
        <authorList>
            <consortium name="Pathogen Informatics"/>
        </authorList>
    </citation>
    <scope>NUCLEOTIDE SEQUENCE [LARGE SCALE GENOMIC DNA]</scope>
</reference>
<dbReference type="Proteomes" id="UP000271098">
    <property type="component" value="Unassembled WGS sequence"/>
</dbReference>
<dbReference type="EMBL" id="UYRT01004812">
    <property type="protein sequence ID" value="VDK37288.1"/>
    <property type="molecule type" value="Genomic_DNA"/>
</dbReference>
<feature type="signal peptide" evidence="2">
    <location>
        <begin position="1"/>
        <end position="19"/>
    </location>
</feature>
<gene>
    <name evidence="4" type="ORF">GPUH_LOCUS2990</name>
</gene>
<dbReference type="Gene3D" id="1.20.80.10">
    <property type="match status" value="1"/>
</dbReference>
<dbReference type="AlphaFoldDB" id="A0A183D2Q0"/>
<dbReference type="Gene3D" id="3.10.20.90">
    <property type="entry name" value="Phosphatidylinositol 3-kinase Catalytic Subunit, Chain A, domain 1"/>
    <property type="match status" value="1"/>
</dbReference>
<dbReference type="InterPro" id="IPR019748">
    <property type="entry name" value="FERM_central"/>
</dbReference>
<evidence type="ECO:0000313" key="6">
    <source>
        <dbReference type="WBParaSite" id="GPUH_0000299601-mRNA-1"/>
    </source>
</evidence>
<sequence length="284" mass="32569">MSTFLGFKFSLIGGKLATASSLLLLLADHLGIDPEIFGEVCALWMVSDLLEVQLKPHHNPYDIRKNWLQFLSRFTSVDEDEASDDEPLLMLKRNVQLSVEREVQVLEKDYANDTLTEILYTSAKQEVLDGRYLCDIDVSINLAALQMAVEIEPGEDVHQLLLGDQLAMYFPSKHRHCVRSVCFFGFPVIGCKGLEAKIQQEYNDTKLKFESKHACRKAYLEIVRETPFYGFVQRKLTFFRAAFFRGHVERPRGTSLKEIKKMILSVTLPDIPVIFVPFLKFENL</sequence>
<evidence type="ECO:0000313" key="4">
    <source>
        <dbReference type="EMBL" id="VDK37288.1"/>
    </source>
</evidence>
<reference evidence="6" key="1">
    <citation type="submission" date="2016-06" db="UniProtKB">
        <authorList>
            <consortium name="WormBaseParasite"/>
        </authorList>
    </citation>
    <scope>IDENTIFICATION</scope>
</reference>
<dbReference type="CDD" id="cd14473">
    <property type="entry name" value="FERM_B-lobe"/>
    <property type="match status" value="1"/>
</dbReference>
<dbReference type="GO" id="GO:0005886">
    <property type="term" value="C:plasma membrane"/>
    <property type="evidence" value="ECO:0007669"/>
    <property type="project" value="TreeGrafter"/>
</dbReference>
<feature type="domain" description="FERM" evidence="3">
    <location>
        <begin position="1"/>
        <end position="284"/>
    </location>
</feature>
<proteinExistence type="predicted"/>
<dbReference type="OrthoDB" id="2142533at2759"/>
<dbReference type="InterPro" id="IPR000299">
    <property type="entry name" value="FERM_domain"/>
</dbReference>
<name>A0A183D2Q0_9BILA</name>
<dbReference type="InterPro" id="IPR051594">
    <property type="entry name" value="KRIT1/FRMD8"/>
</dbReference>
<evidence type="ECO:0000259" key="3">
    <source>
        <dbReference type="PROSITE" id="PS50057"/>
    </source>
</evidence>
<keyword evidence="5" id="KW-1185">Reference proteome</keyword>
<protein>
    <recommendedName>
        <fullName evidence="1">FERM domain-containing protein 8</fullName>
    </recommendedName>
</protein>
<organism evidence="6">
    <name type="scientific">Gongylonema pulchrum</name>
    <dbReference type="NCBI Taxonomy" id="637853"/>
    <lineage>
        <taxon>Eukaryota</taxon>
        <taxon>Metazoa</taxon>
        <taxon>Ecdysozoa</taxon>
        <taxon>Nematoda</taxon>
        <taxon>Chromadorea</taxon>
        <taxon>Rhabditida</taxon>
        <taxon>Spirurina</taxon>
        <taxon>Spiruromorpha</taxon>
        <taxon>Spiruroidea</taxon>
        <taxon>Gongylonematidae</taxon>
        <taxon>Gongylonema</taxon>
    </lineage>
</organism>
<dbReference type="InterPro" id="IPR035963">
    <property type="entry name" value="FERM_2"/>
</dbReference>
<evidence type="ECO:0000256" key="2">
    <source>
        <dbReference type="SAM" id="SignalP"/>
    </source>
</evidence>
<dbReference type="WBParaSite" id="GPUH_0000299601-mRNA-1">
    <property type="protein sequence ID" value="GPUH_0000299601-mRNA-1"/>
    <property type="gene ID" value="GPUH_0000299601"/>
</dbReference>
<dbReference type="PANTHER" id="PTHR13283">
    <property type="entry name" value="KREV INTERACTION TRAPPED 1-RELATED"/>
    <property type="match status" value="1"/>
</dbReference>
<dbReference type="PANTHER" id="PTHR13283:SF10">
    <property type="entry name" value="FERM DOMAIN-CONTAINING PROTEIN 8"/>
    <property type="match status" value="1"/>
</dbReference>
<dbReference type="SUPFAM" id="SSF47031">
    <property type="entry name" value="Second domain of FERM"/>
    <property type="match status" value="1"/>
</dbReference>
<accession>A0A183D2Q0</accession>
<dbReference type="GO" id="GO:0090090">
    <property type="term" value="P:negative regulation of canonical Wnt signaling pathway"/>
    <property type="evidence" value="ECO:0007669"/>
    <property type="project" value="TreeGrafter"/>
</dbReference>
<dbReference type="Pfam" id="PF00373">
    <property type="entry name" value="FERM_M"/>
    <property type="match status" value="1"/>
</dbReference>
<feature type="chain" id="PRO_5043138569" description="FERM domain-containing protein 8" evidence="2">
    <location>
        <begin position="20"/>
        <end position="284"/>
    </location>
</feature>
<keyword evidence="2" id="KW-0732">Signal</keyword>